<evidence type="ECO:0000313" key="2">
    <source>
        <dbReference type="Proteomes" id="UP000239210"/>
    </source>
</evidence>
<protein>
    <submittedName>
        <fullName evidence="1">Uncharacterized protein</fullName>
    </submittedName>
</protein>
<name>A0A2T0TPQ5_9ACTN</name>
<organism evidence="1 2">
    <name type="scientific">Geodermatophilus tzadiensis</name>
    <dbReference type="NCBI Taxonomy" id="1137988"/>
    <lineage>
        <taxon>Bacteria</taxon>
        <taxon>Bacillati</taxon>
        <taxon>Actinomycetota</taxon>
        <taxon>Actinomycetes</taxon>
        <taxon>Geodermatophilales</taxon>
        <taxon>Geodermatophilaceae</taxon>
        <taxon>Geodermatophilus</taxon>
    </lineage>
</organism>
<comment type="caution">
    <text evidence="1">The sequence shown here is derived from an EMBL/GenBank/DDBJ whole genome shotgun (WGS) entry which is preliminary data.</text>
</comment>
<accession>A0A2T0TPQ5</accession>
<proteinExistence type="predicted"/>
<reference evidence="1 2" key="1">
    <citation type="submission" date="2018-03" db="EMBL/GenBank/DDBJ databases">
        <title>Genomic Encyclopedia of Archaeal and Bacterial Type Strains, Phase II (KMG-II): from individual species to whole genera.</title>
        <authorList>
            <person name="Goeker M."/>
        </authorList>
    </citation>
    <scope>NUCLEOTIDE SEQUENCE [LARGE SCALE GENOMIC DNA]</scope>
    <source>
        <strain evidence="1 2">DSM 45416</strain>
    </source>
</reference>
<dbReference type="Proteomes" id="UP000239210">
    <property type="component" value="Unassembled WGS sequence"/>
</dbReference>
<keyword evidence="2" id="KW-1185">Reference proteome</keyword>
<gene>
    <name evidence="1" type="ORF">LY71_113135</name>
</gene>
<dbReference type="EMBL" id="PVTG01000013">
    <property type="protein sequence ID" value="PRY47633.1"/>
    <property type="molecule type" value="Genomic_DNA"/>
</dbReference>
<evidence type="ECO:0000313" key="1">
    <source>
        <dbReference type="EMBL" id="PRY47633.1"/>
    </source>
</evidence>
<sequence length="124" mass="13917">MRAWCGGLVTPRSRGPIPKWCSATCRHRAWEQSRAAASGRSAVEVVERRVEIPTAVPLTRRDWARVLRELTTQLDDGRVYDRDLATLAAELSALLDAYRRRQHLSHAPDLRGAKVLGRFSGEPS</sequence>
<dbReference type="AlphaFoldDB" id="A0A2T0TPQ5"/>